<dbReference type="PANTHER" id="PTHR42834">
    <property type="entry name" value="ENDONUCLEASE/EXONUCLEASE/PHOSPHATASE FAMILY PROTEIN (AFU_ORTHOLOGUE AFUA_3G09210)"/>
    <property type="match status" value="1"/>
</dbReference>
<dbReference type="Proteomes" id="UP000182248">
    <property type="component" value="Unassembled WGS sequence"/>
</dbReference>
<gene>
    <name evidence="3" type="ORF">SAMN02927921_01028</name>
</gene>
<dbReference type="Gene3D" id="3.60.10.10">
    <property type="entry name" value="Endonuclease/exonuclease/phosphatase"/>
    <property type="match status" value="1"/>
</dbReference>
<organism evidence="3 4">
    <name type="scientific">Sinomicrobium oceani</name>
    <dbReference type="NCBI Taxonomy" id="1150368"/>
    <lineage>
        <taxon>Bacteria</taxon>
        <taxon>Pseudomonadati</taxon>
        <taxon>Bacteroidota</taxon>
        <taxon>Flavobacteriia</taxon>
        <taxon>Flavobacteriales</taxon>
        <taxon>Flavobacteriaceae</taxon>
        <taxon>Sinomicrobium</taxon>
    </lineage>
</organism>
<evidence type="ECO:0000313" key="3">
    <source>
        <dbReference type="EMBL" id="SFW30556.1"/>
    </source>
</evidence>
<dbReference type="SUPFAM" id="SSF56219">
    <property type="entry name" value="DNase I-like"/>
    <property type="match status" value="1"/>
</dbReference>
<feature type="domain" description="Endonuclease/exonuclease/phosphatase" evidence="2">
    <location>
        <begin position="71"/>
        <end position="385"/>
    </location>
</feature>
<evidence type="ECO:0000313" key="4">
    <source>
        <dbReference type="Proteomes" id="UP000182248"/>
    </source>
</evidence>
<keyword evidence="3" id="KW-0255">Endonuclease</keyword>
<keyword evidence="3" id="KW-0269">Exonuclease</keyword>
<evidence type="ECO:0000259" key="2">
    <source>
        <dbReference type="Pfam" id="PF19580"/>
    </source>
</evidence>
<dbReference type="Pfam" id="PF19580">
    <property type="entry name" value="Exo_endo_phos_3"/>
    <property type="match status" value="1"/>
</dbReference>
<keyword evidence="1" id="KW-0812">Transmembrane</keyword>
<reference evidence="3 4" key="1">
    <citation type="submission" date="2016-11" db="EMBL/GenBank/DDBJ databases">
        <authorList>
            <person name="Jaros S."/>
            <person name="Januszkiewicz K."/>
            <person name="Wedrychowicz H."/>
        </authorList>
    </citation>
    <scope>NUCLEOTIDE SEQUENCE [LARGE SCALE GENOMIC DNA]</scope>
    <source>
        <strain evidence="3 4">CGMCC 1.12145</strain>
    </source>
</reference>
<evidence type="ECO:0000256" key="1">
    <source>
        <dbReference type="SAM" id="Phobius"/>
    </source>
</evidence>
<keyword evidence="3" id="KW-0540">Nuclease</keyword>
<dbReference type="GO" id="GO:0004527">
    <property type="term" value="F:exonuclease activity"/>
    <property type="evidence" value="ECO:0007669"/>
    <property type="project" value="UniProtKB-KW"/>
</dbReference>
<dbReference type="AlphaFoldDB" id="A0A1K1N5B7"/>
<feature type="transmembrane region" description="Helical" evidence="1">
    <location>
        <begin position="41"/>
        <end position="58"/>
    </location>
</feature>
<dbReference type="EMBL" id="FPJE01000004">
    <property type="protein sequence ID" value="SFW30556.1"/>
    <property type="molecule type" value="Genomic_DNA"/>
</dbReference>
<protein>
    <submittedName>
        <fullName evidence="3">Endonuclease/Exonuclease/phosphatase family protein</fullName>
    </submittedName>
</protein>
<dbReference type="STRING" id="1150368.SAMN02927921_01028"/>
<dbReference type="InterPro" id="IPR036691">
    <property type="entry name" value="Endo/exonu/phosph_ase_sf"/>
</dbReference>
<sequence length="388" mass="44690">MIDFFYSPETPLKHCTSDTFIRNIFLNYHILLLSFTGKTHLIMFKIILFFVVFVLFPVRKIQAQTRYTVKTVAFYNTENLFDTIPDSEWDAERSPEGSYRWTSERYRDKLSRVAHVISGIGADITGTAPDIVGLAEVENGNVLHDLVSTDNLAPYHYGIVHFDSPDRRGIDVALLYKKDCFTPLSSRNVPLEIYDEESSRIYTRDQLLVSGILDDEPVYFIVNHWPSRYGGERKSRPNRMAAAALNKKIIDSVIALTPDAKIISMGDLNDDPTDPSLKKVLKTRKERRGRDESTLYNPMEEMAEKGLGTLAHRDQWHLFDQIFFTSSLLKKDKSSYRYWKAGIYNKHFLITPSGPYRGYPLRSYTNGNYSGGYSDHFPVYIYLVKQIP</sequence>
<name>A0A1K1N5B7_9FLAO</name>
<accession>A0A1K1N5B7</accession>
<dbReference type="GO" id="GO:0004519">
    <property type="term" value="F:endonuclease activity"/>
    <property type="evidence" value="ECO:0007669"/>
    <property type="project" value="UniProtKB-KW"/>
</dbReference>
<proteinExistence type="predicted"/>
<dbReference type="InterPro" id="IPR005135">
    <property type="entry name" value="Endo/exonuclease/phosphatase"/>
</dbReference>
<dbReference type="PANTHER" id="PTHR42834:SF1">
    <property type="entry name" value="ENDONUCLEASE_EXONUCLEASE_PHOSPHATASE FAMILY PROTEIN (AFU_ORTHOLOGUE AFUA_3G09210)"/>
    <property type="match status" value="1"/>
</dbReference>
<keyword evidence="4" id="KW-1185">Reference proteome</keyword>
<keyword evidence="1" id="KW-1133">Transmembrane helix</keyword>
<keyword evidence="3" id="KW-0378">Hydrolase</keyword>
<keyword evidence="1" id="KW-0472">Membrane</keyword>